<reference evidence="2" key="2">
    <citation type="submission" date="2022-01" db="EMBL/GenBank/DDBJ databases">
        <authorList>
            <person name="Yamashiro T."/>
            <person name="Shiraishi A."/>
            <person name="Satake H."/>
            <person name="Nakayama K."/>
        </authorList>
    </citation>
    <scope>NUCLEOTIDE SEQUENCE</scope>
</reference>
<comment type="caution">
    <text evidence="2">The sequence shown here is derived from an EMBL/GenBank/DDBJ whole genome shotgun (WGS) entry which is preliminary data.</text>
</comment>
<name>A0ABQ4YQ81_9ASTR</name>
<keyword evidence="2" id="KW-0695">RNA-directed DNA polymerase</keyword>
<keyword evidence="3" id="KW-1185">Reference proteome</keyword>
<dbReference type="InterPro" id="IPR026960">
    <property type="entry name" value="RVT-Znf"/>
</dbReference>
<dbReference type="EMBL" id="BQNB010010608">
    <property type="protein sequence ID" value="GJS79586.1"/>
    <property type="molecule type" value="Genomic_DNA"/>
</dbReference>
<sequence>MSHITSPWSLRNIHRGGFHHYTKLNEVIDNGQFIWPHSWYSSFPNLDSIQVPHIRPGVRDKLEWVSLDGHVQPFSVQVVWQSIRPRSDNVGWFRCVWFPGCIPRHAFHMWLIMRRRLKTQDNLKRWDNVDARNVSCSLCELQPDSHEHIFFECTFSSQVWNKLRSLAGLTNANPSMDSIIQLILPFAGRKSSRSVISKLVLAAAAYFLWQERNNRLFRKEKRSIDQVVDCIINSVRLKLVSCRWKSSRAALDIIKCNRVCFRVVFHSDLVVVQAWLEVNVVIEQLMAWSGMDLKMAKTCYHSHFMGVTSIKRNSFGAPIYGPKSSRSLKCKDPMDHALALQEVLNPFKKICVWKKADGFLGSLLVPLQHLDWKPIYSGNFHRKEDCDGQWHAKIRLTDSYGNIYDQGFVTKK</sequence>
<dbReference type="Pfam" id="PF13966">
    <property type="entry name" value="zf-RVT"/>
    <property type="match status" value="1"/>
</dbReference>
<gene>
    <name evidence="2" type="ORF">Tco_0729467</name>
</gene>
<dbReference type="Proteomes" id="UP001151760">
    <property type="component" value="Unassembled WGS sequence"/>
</dbReference>
<keyword evidence="2" id="KW-0548">Nucleotidyltransferase</keyword>
<proteinExistence type="predicted"/>
<keyword evidence="2" id="KW-0808">Transferase</keyword>
<organism evidence="2 3">
    <name type="scientific">Tanacetum coccineum</name>
    <dbReference type="NCBI Taxonomy" id="301880"/>
    <lineage>
        <taxon>Eukaryota</taxon>
        <taxon>Viridiplantae</taxon>
        <taxon>Streptophyta</taxon>
        <taxon>Embryophyta</taxon>
        <taxon>Tracheophyta</taxon>
        <taxon>Spermatophyta</taxon>
        <taxon>Magnoliopsida</taxon>
        <taxon>eudicotyledons</taxon>
        <taxon>Gunneridae</taxon>
        <taxon>Pentapetalae</taxon>
        <taxon>asterids</taxon>
        <taxon>campanulids</taxon>
        <taxon>Asterales</taxon>
        <taxon>Asteraceae</taxon>
        <taxon>Asteroideae</taxon>
        <taxon>Anthemideae</taxon>
        <taxon>Anthemidinae</taxon>
        <taxon>Tanacetum</taxon>
    </lineage>
</organism>
<evidence type="ECO:0000313" key="3">
    <source>
        <dbReference type="Proteomes" id="UP001151760"/>
    </source>
</evidence>
<protein>
    <submittedName>
        <fullName evidence="2">Reverse transcriptase domain, reverse transcriptase zinc-binding domain protein</fullName>
    </submittedName>
</protein>
<evidence type="ECO:0000259" key="1">
    <source>
        <dbReference type="Pfam" id="PF13966"/>
    </source>
</evidence>
<reference evidence="2" key="1">
    <citation type="journal article" date="2022" name="Int. J. Mol. Sci.">
        <title>Draft Genome of Tanacetum Coccineum: Genomic Comparison of Closely Related Tanacetum-Family Plants.</title>
        <authorList>
            <person name="Yamashiro T."/>
            <person name="Shiraishi A."/>
            <person name="Nakayama K."/>
            <person name="Satake H."/>
        </authorList>
    </citation>
    <scope>NUCLEOTIDE SEQUENCE</scope>
</reference>
<dbReference type="PANTHER" id="PTHR33116">
    <property type="entry name" value="REVERSE TRANSCRIPTASE ZINC-BINDING DOMAIN-CONTAINING PROTEIN-RELATED-RELATED"/>
    <property type="match status" value="1"/>
</dbReference>
<accession>A0ABQ4YQ81</accession>
<evidence type="ECO:0000313" key="2">
    <source>
        <dbReference type="EMBL" id="GJS79586.1"/>
    </source>
</evidence>
<dbReference type="PANTHER" id="PTHR33116:SF84">
    <property type="entry name" value="RNA-DIRECTED DNA POLYMERASE"/>
    <property type="match status" value="1"/>
</dbReference>
<feature type="domain" description="Reverse transcriptase zinc-binding" evidence="1">
    <location>
        <begin position="74"/>
        <end position="160"/>
    </location>
</feature>
<dbReference type="GO" id="GO:0003964">
    <property type="term" value="F:RNA-directed DNA polymerase activity"/>
    <property type="evidence" value="ECO:0007669"/>
    <property type="project" value="UniProtKB-KW"/>
</dbReference>